<organism evidence="2">
    <name type="scientific">Sesamum radiatum</name>
    <name type="common">Black benniseed</name>
    <dbReference type="NCBI Taxonomy" id="300843"/>
    <lineage>
        <taxon>Eukaryota</taxon>
        <taxon>Viridiplantae</taxon>
        <taxon>Streptophyta</taxon>
        <taxon>Embryophyta</taxon>
        <taxon>Tracheophyta</taxon>
        <taxon>Spermatophyta</taxon>
        <taxon>Magnoliopsida</taxon>
        <taxon>eudicotyledons</taxon>
        <taxon>Gunneridae</taxon>
        <taxon>Pentapetalae</taxon>
        <taxon>asterids</taxon>
        <taxon>lamiids</taxon>
        <taxon>Lamiales</taxon>
        <taxon>Pedaliaceae</taxon>
        <taxon>Sesamum</taxon>
    </lineage>
</organism>
<name>A0AAW2RDP8_SESRA</name>
<dbReference type="GO" id="GO:0003676">
    <property type="term" value="F:nucleic acid binding"/>
    <property type="evidence" value="ECO:0007669"/>
    <property type="project" value="InterPro"/>
</dbReference>
<gene>
    <name evidence="2" type="ORF">Sradi_3144200</name>
</gene>
<dbReference type="Pfam" id="PF13456">
    <property type="entry name" value="RVT_3"/>
    <property type="match status" value="1"/>
</dbReference>
<dbReference type="InterPro" id="IPR002156">
    <property type="entry name" value="RNaseH_domain"/>
</dbReference>
<reference evidence="2" key="1">
    <citation type="submission" date="2020-06" db="EMBL/GenBank/DDBJ databases">
        <authorList>
            <person name="Li T."/>
            <person name="Hu X."/>
            <person name="Zhang T."/>
            <person name="Song X."/>
            <person name="Zhang H."/>
            <person name="Dai N."/>
            <person name="Sheng W."/>
            <person name="Hou X."/>
            <person name="Wei L."/>
        </authorList>
    </citation>
    <scope>NUCLEOTIDE SEQUENCE</scope>
    <source>
        <strain evidence="2">G02</strain>
        <tissue evidence="2">Leaf</tissue>
    </source>
</reference>
<dbReference type="GO" id="GO:0004523">
    <property type="term" value="F:RNA-DNA hybrid ribonuclease activity"/>
    <property type="evidence" value="ECO:0007669"/>
    <property type="project" value="InterPro"/>
</dbReference>
<dbReference type="EMBL" id="JACGWJ010000013">
    <property type="protein sequence ID" value="KAL0378387.1"/>
    <property type="molecule type" value="Genomic_DNA"/>
</dbReference>
<dbReference type="AlphaFoldDB" id="A0AAW2RDP8"/>
<dbReference type="CDD" id="cd09279">
    <property type="entry name" value="RNase_HI_like"/>
    <property type="match status" value="1"/>
</dbReference>
<protein>
    <submittedName>
        <fullName evidence="2">Ribonuclease HI</fullName>
    </submittedName>
</protein>
<dbReference type="PANTHER" id="PTHR48475">
    <property type="entry name" value="RIBONUCLEASE H"/>
    <property type="match status" value="1"/>
</dbReference>
<dbReference type="InterPro" id="IPR036397">
    <property type="entry name" value="RNaseH_sf"/>
</dbReference>
<sequence>MVKWAVELSEYDISYQPRLAIKAQALAESVQEAIFTEASRGHWLLHVDSSSTIASSGAGIVLTSPERDELQYTLHFDFQASNNKTEYEAFIIGIKMALDAGAKNLIAYIDSQLITKQMEGEYEVKAERMKGYLQKIKGLTNRLNGFQLHQIPRIENAKADYLAKLASSMINCSIRNITVRALTKNPPSIASWQYTAKRTRESLS</sequence>
<evidence type="ECO:0000259" key="1">
    <source>
        <dbReference type="PROSITE" id="PS50879"/>
    </source>
</evidence>
<dbReference type="PANTHER" id="PTHR48475:SF2">
    <property type="entry name" value="RIBONUCLEASE H"/>
    <property type="match status" value="1"/>
</dbReference>
<dbReference type="Gene3D" id="3.30.420.10">
    <property type="entry name" value="Ribonuclease H-like superfamily/Ribonuclease H"/>
    <property type="match status" value="1"/>
</dbReference>
<dbReference type="SUPFAM" id="SSF53098">
    <property type="entry name" value="Ribonuclease H-like"/>
    <property type="match status" value="1"/>
</dbReference>
<reference evidence="2" key="2">
    <citation type="journal article" date="2024" name="Plant">
        <title>Genomic evolution and insights into agronomic trait innovations of Sesamum species.</title>
        <authorList>
            <person name="Miao H."/>
            <person name="Wang L."/>
            <person name="Qu L."/>
            <person name="Liu H."/>
            <person name="Sun Y."/>
            <person name="Le M."/>
            <person name="Wang Q."/>
            <person name="Wei S."/>
            <person name="Zheng Y."/>
            <person name="Lin W."/>
            <person name="Duan Y."/>
            <person name="Cao H."/>
            <person name="Xiong S."/>
            <person name="Wang X."/>
            <person name="Wei L."/>
            <person name="Li C."/>
            <person name="Ma Q."/>
            <person name="Ju M."/>
            <person name="Zhao R."/>
            <person name="Li G."/>
            <person name="Mu C."/>
            <person name="Tian Q."/>
            <person name="Mei H."/>
            <person name="Zhang T."/>
            <person name="Gao T."/>
            <person name="Zhang H."/>
        </authorList>
    </citation>
    <scope>NUCLEOTIDE SEQUENCE</scope>
    <source>
        <strain evidence="2">G02</strain>
    </source>
</reference>
<comment type="caution">
    <text evidence="2">The sequence shown here is derived from an EMBL/GenBank/DDBJ whole genome shotgun (WGS) entry which is preliminary data.</text>
</comment>
<dbReference type="PROSITE" id="PS50879">
    <property type="entry name" value="RNASE_H_1"/>
    <property type="match status" value="1"/>
</dbReference>
<evidence type="ECO:0000313" key="2">
    <source>
        <dbReference type="EMBL" id="KAL0378387.1"/>
    </source>
</evidence>
<accession>A0AAW2RDP8</accession>
<dbReference type="InterPro" id="IPR012337">
    <property type="entry name" value="RNaseH-like_sf"/>
</dbReference>
<feature type="domain" description="RNase H type-1" evidence="1">
    <location>
        <begin position="39"/>
        <end position="168"/>
    </location>
</feature>
<proteinExistence type="predicted"/>